<feature type="transmembrane region" description="Helical" evidence="1">
    <location>
        <begin position="108"/>
        <end position="125"/>
    </location>
</feature>
<accession>A0A0E2E8Z8</accession>
<organism evidence="3">
    <name type="scientific">Treponema denticola H-22</name>
    <dbReference type="NCBI Taxonomy" id="999432"/>
    <lineage>
        <taxon>Bacteria</taxon>
        <taxon>Pseudomonadati</taxon>
        <taxon>Spirochaetota</taxon>
        <taxon>Spirochaetia</taxon>
        <taxon>Spirochaetales</taxon>
        <taxon>Treponemataceae</taxon>
        <taxon>Treponema</taxon>
    </lineage>
</organism>
<dbReference type="EMBL" id="AGDV01000001">
    <property type="protein sequence ID" value="EMB35922.1"/>
    <property type="molecule type" value="Genomic_DNA"/>
</dbReference>
<feature type="transmembrane region" description="Helical" evidence="1">
    <location>
        <begin position="7"/>
        <end position="28"/>
    </location>
</feature>
<feature type="domain" description="CAAX prenyl protease 2/Lysostaphin resistance protein A-like" evidence="2">
    <location>
        <begin position="43"/>
        <end position="154"/>
    </location>
</feature>
<comment type="caution">
    <text evidence="3">The sequence shown here is derived from an EMBL/GenBank/DDBJ whole genome shotgun (WGS) entry which is preliminary data.</text>
</comment>
<dbReference type="PATRIC" id="fig|999432.5.peg.118"/>
<dbReference type="HOGENOM" id="CLU_1618269_0_0_12"/>
<evidence type="ECO:0000256" key="1">
    <source>
        <dbReference type="SAM" id="Phobius"/>
    </source>
</evidence>
<keyword evidence="1" id="KW-0472">Membrane</keyword>
<feature type="transmembrane region" description="Helical" evidence="1">
    <location>
        <begin position="40"/>
        <end position="62"/>
    </location>
</feature>
<dbReference type="Proteomes" id="UP000011705">
    <property type="component" value="Chromosome"/>
</dbReference>
<proteinExistence type="predicted"/>
<dbReference type="Pfam" id="PF02517">
    <property type="entry name" value="Rce1-like"/>
    <property type="match status" value="1"/>
</dbReference>
<gene>
    <name evidence="3" type="ORF">HMPREF9726_00114</name>
</gene>
<keyword evidence="1" id="KW-1133">Transmembrane helix</keyword>
<feature type="transmembrane region" description="Helical" evidence="1">
    <location>
        <begin position="137"/>
        <end position="161"/>
    </location>
</feature>
<sequence>MHFDKKTLRFLLEFIFIFTIFVLPPMLNKRDFTPPPQPEGILYVLVFISKIVFFAAYEEILYRIYLPYRIKSFYGENPESFKSAFAAYEILPVIFFALAHRYLGPFNVLYAAAAGIIFRVLYVLIQKKASAKCSITIASIKAALCVIVLHSVHNGIIYLLIFKG</sequence>
<evidence type="ECO:0000313" key="3">
    <source>
        <dbReference type="EMBL" id="EMB35922.1"/>
    </source>
</evidence>
<evidence type="ECO:0000259" key="2">
    <source>
        <dbReference type="Pfam" id="PF02517"/>
    </source>
</evidence>
<keyword evidence="1" id="KW-0812">Transmembrane</keyword>
<dbReference type="GO" id="GO:0004175">
    <property type="term" value="F:endopeptidase activity"/>
    <property type="evidence" value="ECO:0007669"/>
    <property type="project" value="UniProtKB-ARBA"/>
</dbReference>
<dbReference type="GO" id="GO:0080120">
    <property type="term" value="P:CAAX-box protein maturation"/>
    <property type="evidence" value="ECO:0007669"/>
    <property type="project" value="UniProtKB-ARBA"/>
</dbReference>
<dbReference type="RefSeq" id="WP_002682608.1">
    <property type="nucleotide sequence ID" value="NZ_CM001795.1"/>
</dbReference>
<reference evidence="3" key="1">
    <citation type="submission" date="2012-01" db="EMBL/GenBank/DDBJ databases">
        <title>The Genome Sequence of Treponema denticola H-22.</title>
        <authorList>
            <consortium name="The Broad Institute Genome Sequencing Platform"/>
            <person name="Earl A."/>
            <person name="Ward D."/>
            <person name="Feldgarden M."/>
            <person name="Gevers D."/>
            <person name="Blanton J.M."/>
            <person name="Fenno C.J."/>
            <person name="Baranova O.V."/>
            <person name="Mathney J."/>
            <person name="Dewhirst F.E."/>
            <person name="Izard J."/>
            <person name="Young S.K."/>
            <person name="Zeng Q."/>
            <person name="Gargeya S."/>
            <person name="Fitzgerald M."/>
            <person name="Haas B."/>
            <person name="Abouelleil A."/>
            <person name="Alvarado L."/>
            <person name="Arachchi H.M."/>
            <person name="Berlin A."/>
            <person name="Chapman S.B."/>
            <person name="Gearin G."/>
            <person name="Goldberg J."/>
            <person name="Griggs A."/>
            <person name="Gujja S."/>
            <person name="Hansen M."/>
            <person name="Heiman D."/>
            <person name="Howarth C."/>
            <person name="Larimer J."/>
            <person name="Lui A."/>
            <person name="MacDonald P.J.P."/>
            <person name="McCowen C."/>
            <person name="Montmayeur A."/>
            <person name="Murphy C."/>
            <person name="Neiman D."/>
            <person name="Pearson M."/>
            <person name="Priest M."/>
            <person name="Roberts A."/>
            <person name="Saif S."/>
            <person name="Shea T."/>
            <person name="Sisk P."/>
            <person name="Stolte C."/>
            <person name="Sykes S."/>
            <person name="Wortman J."/>
            <person name="Nusbaum C."/>
            <person name="Birren B."/>
        </authorList>
    </citation>
    <scope>NUCLEOTIDE SEQUENCE [LARGE SCALE GENOMIC DNA]</scope>
    <source>
        <strain evidence="3">H-22</strain>
    </source>
</reference>
<name>A0A0E2E8Z8_TREDN</name>
<protein>
    <recommendedName>
        <fullName evidence="2">CAAX prenyl protease 2/Lysostaphin resistance protein A-like domain-containing protein</fullName>
    </recommendedName>
</protein>
<dbReference type="AlphaFoldDB" id="A0A0E2E8Z8"/>
<dbReference type="InterPro" id="IPR003675">
    <property type="entry name" value="Rce1/LyrA-like_dom"/>
</dbReference>